<dbReference type="Pfam" id="PF03061">
    <property type="entry name" value="4HBT"/>
    <property type="match status" value="1"/>
</dbReference>
<dbReference type="AlphaFoldDB" id="A0A851GPE9"/>
<accession>A0A851GPE9</accession>
<name>A0A851GPE9_9BACT</name>
<dbReference type="SUPFAM" id="SSF54637">
    <property type="entry name" value="Thioesterase/thiol ester dehydrase-isomerase"/>
    <property type="match status" value="1"/>
</dbReference>
<dbReference type="Gene3D" id="3.10.129.10">
    <property type="entry name" value="Hotdog Thioesterase"/>
    <property type="match status" value="1"/>
</dbReference>
<reference evidence="2 3" key="1">
    <citation type="submission" date="2020-07" db="EMBL/GenBank/DDBJ databases">
        <title>Roseicoccus Jingziensis gen. nov., sp. nov., isolated from coastal seawater.</title>
        <authorList>
            <person name="Feng X."/>
        </authorList>
    </citation>
    <scope>NUCLEOTIDE SEQUENCE [LARGE SCALE GENOMIC DNA]</scope>
    <source>
        <strain evidence="2 3">N1E253</strain>
    </source>
</reference>
<protein>
    <submittedName>
        <fullName evidence="2">Acyl-CoA thioesterase</fullName>
    </submittedName>
</protein>
<dbReference type="EMBL" id="JACBAZ010000006">
    <property type="protein sequence ID" value="NWK56897.1"/>
    <property type="molecule type" value="Genomic_DNA"/>
</dbReference>
<dbReference type="Proteomes" id="UP000557872">
    <property type="component" value="Unassembled WGS sequence"/>
</dbReference>
<organism evidence="2 3">
    <name type="scientific">Oceaniferula marina</name>
    <dbReference type="NCBI Taxonomy" id="2748318"/>
    <lineage>
        <taxon>Bacteria</taxon>
        <taxon>Pseudomonadati</taxon>
        <taxon>Verrucomicrobiota</taxon>
        <taxon>Verrucomicrobiia</taxon>
        <taxon>Verrucomicrobiales</taxon>
        <taxon>Verrucomicrobiaceae</taxon>
        <taxon>Oceaniferula</taxon>
    </lineage>
</organism>
<dbReference type="CDD" id="cd00586">
    <property type="entry name" value="4HBT"/>
    <property type="match status" value="1"/>
</dbReference>
<feature type="domain" description="Thioesterase" evidence="1">
    <location>
        <begin position="17"/>
        <end position="94"/>
    </location>
</feature>
<dbReference type="RefSeq" id="WP_178933727.1">
    <property type="nucleotide sequence ID" value="NZ_JACBAZ010000006.1"/>
</dbReference>
<evidence type="ECO:0000259" key="1">
    <source>
        <dbReference type="Pfam" id="PF03061"/>
    </source>
</evidence>
<comment type="caution">
    <text evidence="2">The sequence shown here is derived from an EMBL/GenBank/DDBJ whole genome shotgun (WGS) entry which is preliminary data.</text>
</comment>
<gene>
    <name evidence="2" type="ORF">HW115_14835</name>
</gene>
<dbReference type="InterPro" id="IPR006683">
    <property type="entry name" value="Thioestr_dom"/>
</dbReference>
<dbReference type="GO" id="GO:0016790">
    <property type="term" value="F:thiolester hydrolase activity"/>
    <property type="evidence" value="ECO:0007669"/>
    <property type="project" value="UniProtKB-ARBA"/>
</dbReference>
<keyword evidence="3" id="KW-1185">Reference proteome</keyword>
<proteinExistence type="predicted"/>
<sequence length="126" mass="14180">MAYLYERRVAFADTDAGGRVHFSRLFCYVEEAEHTLLAELKLPVLDGGGWPRVHVECDYFAPVGMGDEVEVILIPEKVGSTSVRWSFHLLHRGQDVAKGGMKTVRVDEKGKPVVIPEDWRIKLEGV</sequence>
<evidence type="ECO:0000313" key="2">
    <source>
        <dbReference type="EMBL" id="NWK56897.1"/>
    </source>
</evidence>
<evidence type="ECO:0000313" key="3">
    <source>
        <dbReference type="Proteomes" id="UP000557872"/>
    </source>
</evidence>
<dbReference type="InterPro" id="IPR029069">
    <property type="entry name" value="HotDog_dom_sf"/>
</dbReference>